<dbReference type="Pfam" id="PF02758">
    <property type="entry name" value="PYRIN"/>
    <property type="match status" value="1"/>
</dbReference>
<organism evidence="3 4">
    <name type="scientific">Pelusios castaneus</name>
    <name type="common">West African mud turtle</name>
    <dbReference type="NCBI Taxonomy" id="367368"/>
    <lineage>
        <taxon>Eukaryota</taxon>
        <taxon>Metazoa</taxon>
        <taxon>Chordata</taxon>
        <taxon>Craniata</taxon>
        <taxon>Vertebrata</taxon>
        <taxon>Euteleostomi</taxon>
        <taxon>Archelosauria</taxon>
        <taxon>Testudinata</taxon>
        <taxon>Testudines</taxon>
        <taxon>Pleurodira</taxon>
        <taxon>Pelomedusidae</taxon>
        <taxon>Pelusios</taxon>
    </lineage>
</organism>
<dbReference type="Proteomes" id="UP000694393">
    <property type="component" value="Unplaced"/>
</dbReference>
<name>A0A8C8S3U2_9SAUR</name>
<dbReference type="InterPro" id="IPR004020">
    <property type="entry name" value="DAPIN"/>
</dbReference>
<accession>A0A8C8S3U2</accession>
<evidence type="ECO:0000259" key="2">
    <source>
        <dbReference type="PROSITE" id="PS50824"/>
    </source>
</evidence>
<evidence type="ECO:0000313" key="4">
    <source>
        <dbReference type="Proteomes" id="UP000694393"/>
    </source>
</evidence>
<dbReference type="AlphaFoldDB" id="A0A8C8S3U2"/>
<reference evidence="3" key="1">
    <citation type="submission" date="2025-08" db="UniProtKB">
        <authorList>
            <consortium name="Ensembl"/>
        </authorList>
    </citation>
    <scope>IDENTIFICATION</scope>
</reference>
<dbReference type="CDD" id="cd08321">
    <property type="entry name" value="Pyrin_ASC-like"/>
    <property type="match status" value="1"/>
</dbReference>
<dbReference type="SMART" id="SM01289">
    <property type="entry name" value="PYRIN"/>
    <property type="match status" value="1"/>
</dbReference>
<proteinExistence type="predicted"/>
<feature type="region of interest" description="Disordered" evidence="1">
    <location>
        <begin position="96"/>
        <end position="115"/>
    </location>
</feature>
<reference evidence="3" key="2">
    <citation type="submission" date="2025-09" db="UniProtKB">
        <authorList>
            <consortium name="Ensembl"/>
        </authorList>
    </citation>
    <scope>IDENTIFICATION</scope>
</reference>
<evidence type="ECO:0000256" key="1">
    <source>
        <dbReference type="SAM" id="MobiDB-lite"/>
    </source>
</evidence>
<dbReference type="InterPro" id="IPR011029">
    <property type="entry name" value="DEATH-like_dom_sf"/>
</dbReference>
<feature type="domain" description="Pyrin" evidence="2">
    <location>
        <begin position="1"/>
        <end position="92"/>
    </location>
</feature>
<dbReference type="Gene3D" id="1.10.533.10">
    <property type="entry name" value="Death Domain, Fas"/>
    <property type="match status" value="1"/>
</dbReference>
<evidence type="ECO:0000313" key="3">
    <source>
        <dbReference type="Ensembl" id="ENSPCEP00000014874.1"/>
    </source>
</evidence>
<protein>
    <recommendedName>
        <fullName evidence="2">Pyrin domain-containing protein</fullName>
    </recommendedName>
</protein>
<dbReference type="Ensembl" id="ENSPCET00000015404.1">
    <property type="protein sequence ID" value="ENSPCEP00000014874.1"/>
    <property type="gene ID" value="ENSPCEG00000011776.1"/>
</dbReference>
<sequence length="115" mass="13204">MEKTVKDHLVYKIRELGQDELKEFKSKLNTFPVKEGYNRIPWGELEKADVLDVVRKLIGYYKEDYAVEVTVKLLTDINKRDLAERLLKETGTALQRESGSSIVSPKQPIHLGNTS</sequence>
<dbReference type="PROSITE" id="PS50824">
    <property type="entry name" value="DAPIN"/>
    <property type="match status" value="1"/>
</dbReference>
<dbReference type="SUPFAM" id="SSF47986">
    <property type="entry name" value="DEATH domain"/>
    <property type="match status" value="1"/>
</dbReference>
<keyword evidence="4" id="KW-1185">Reference proteome</keyword>